<dbReference type="OrthoDB" id="190168at2"/>
<sequence>MQLPLDPATALRPGHVPDALDAPDASWPTALAAPPAGALDLWLLRLPGPWLGAAALDEAPLDGEERARADSFTHPFDRAGYVAAHLTLRRILGAYLGVAPGAVELTREACPCCGGPHGRPVAPGAPSFSLARGDGLVLIGVAAAPVGVAAERLPTVHTVTEAARSLHPAEHHEVMAAPVVRRPAVHSRLRVRKRAYLKGLGAGLGRSPALDYVGNGGPDTPPWPTGWTIVDVPAGPASAAAAVRGELTVRYDVRRLSPEGLAA</sequence>
<dbReference type="InterPro" id="IPR037143">
    <property type="entry name" value="4-PPantetheinyl_Trfase_dom_sf"/>
</dbReference>
<dbReference type="EMBL" id="CP034587">
    <property type="protein sequence ID" value="AZQ74681.1"/>
    <property type="molecule type" value="Genomic_DNA"/>
</dbReference>
<evidence type="ECO:0000313" key="1">
    <source>
        <dbReference type="EMBL" id="AZQ74681.1"/>
    </source>
</evidence>
<dbReference type="AlphaFoldDB" id="A0A3Q9FYD9"/>
<proteinExistence type="predicted"/>
<dbReference type="GO" id="GO:0008897">
    <property type="term" value="F:holo-[acyl-carrier-protein] synthase activity"/>
    <property type="evidence" value="ECO:0007669"/>
    <property type="project" value="InterPro"/>
</dbReference>
<dbReference type="Proteomes" id="UP000267900">
    <property type="component" value="Chromosome"/>
</dbReference>
<dbReference type="SUPFAM" id="SSF56214">
    <property type="entry name" value="4'-phosphopantetheinyl transferase"/>
    <property type="match status" value="2"/>
</dbReference>
<reference evidence="1 2" key="1">
    <citation type="submission" date="2018-12" db="EMBL/GenBank/DDBJ databases">
        <title>The whole draft genome of Streptomyce luteoverticillatus CGMCC 15060.</title>
        <authorList>
            <person name="Feng Z."/>
            <person name="Chen G."/>
            <person name="Zhang J."/>
            <person name="Zhu H."/>
            <person name="Yu X."/>
            <person name="Zhang W."/>
            <person name="Zhang X."/>
        </authorList>
    </citation>
    <scope>NUCLEOTIDE SEQUENCE [LARGE SCALE GENOMIC DNA]</scope>
    <source>
        <strain evidence="1 2">CGMCC 15060</strain>
    </source>
</reference>
<dbReference type="GO" id="GO:0000287">
    <property type="term" value="F:magnesium ion binding"/>
    <property type="evidence" value="ECO:0007669"/>
    <property type="project" value="InterPro"/>
</dbReference>
<name>A0A3Q9FYD9_STRLT</name>
<protein>
    <submittedName>
        <fullName evidence="1">4-phosphopantetheinyl transferase</fullName>
    </submittedName>
</protein>
<keyword evidence="2" id="KW-1185">Reference proteome</keyword>
<keyword evidence="1" id="KW-0808">Transferase</keyword>
<organism evidence="1 2">
    <name type="scientific">Streptomyces luteoverticillatus</name>
    <name type="common">Streptoverticillium luteoverticillatus</name>
    <dbReference type="NCBI Taxonomy" id="66425"/>
    <lineage>
        <taxon>Bacteria</taxon>
        <taxon>Bacillati</taxon>
        <taxon>Actinomycetota</taxon>
        <taxon>Actinomycetes</taxon>
        <taxon>Kitasatosporales</taxon>
        <taxon>Streptomycetaceae</taxon>
        <taxon>Streptomyces</taxon>
    </lineage>
</organism>
<dbReference type="Gene3D" id="3.90.470.20">
    <property type="entry name" value="4'-phosphopantetheinyl transferase domain"/>
    <property type="match status" value="1"/>
</dbReference>
<gene>
    <name evidence="1" type="ORF">EKH77_28815</name>
</gene>
<dbReference type="RefSeq" id="WP_126917183.1">
    <property type="nucleotide sequence ID" value="NZ_CP034587.1"/>
</dbReference>
<accession>A0A3Q9FYD9</accession>
<evidence type="ECO:0000313" key="2">
    <source>
        <dbReference type="Proteomes" id="UP000267900"/>
    </source>
</evidence>